<protein>
    <submittedName>
        <fullName evidence="1">Uncharacterized protein</fullName>
    </submittedName>
</protein>
<comment type="caution">
    <text evidence="1">The sequence shown here is derived from an EMBL/GenBank/DDBJ whole genome shotgun (WGS) entry which is preliminary data.</text>
</comment>
<keyword evidence="2" id="KW-1185">Reference proteome</keyword>
<evidence type="ECO:0000313" key="1">
    <source>
        <dbReference type="EMBL" id="KAG0492423.1"/>
    </source>
</evidence>
<reference evidence="1 2" key="1">
    <citation type="journal article" date="2020" name="Nat. Food">
        <title>A phased Vanilla planifolia genome enables genetic improvement of flavour and production.</title>
        <authorList>
            <person name="Hasing T."/>
            <person name="Tang H."/>
            <person name="Brym M."/>
            <person name="Khazi F."/>
            <person name="Huang T."/>
            <person name="Chambers A.H."/>
        </authorList>
    </citation>
    <scope>NUCLEOTIDE SEQUENCE [LARGE SCALE GENOMIC DNA]</scope>
    <source>
        <tissue evidence="1">Leaf</tissue>
    </source>
</reference>
<dbReference type="AlphaFoldDB" id="A0A835RUM7"/>
<organism evidence="1 2">
    <name type="scientific">Vanilla planifolia</name>
    <name type="common">Vanilla</name>
    <dbReference type="NCBI Taxonomy" id="51239"/>
    <lineage>
        <taxon>Eukaryota</taxon>
        <taxon>Viridiplantae</taxon>
        <taxon>Streptophyta</taxon>
        <taxon>Embryophyta</taxon>
        <taxon>Tracheophyta</taxon>
        <taxon>Spermatophyta</taxon>
        <taxon>Magnoliopsida</taxon>
        <taxon>Liliopsida</taxon>
        <taxon>Asparagales</taxon>
        <taxon>Orchidaceae</taxon>
        <taxon>Vanilloideae</taxon>
        <taxon>Vanilleae</taxon>
        <taxon>Vanilla</taxon>
    </lineage>
</organism>
<dbReference type="Proteomes" id="UP000636800">
    <property type="component" value="Chromosome 2"/>
</dbReference>
<dbReference type="OrthoDB" id="1930084at2759"/>
<evidence type="ECO:0000313" key="2">
    <source>
        <dbReference type="Proteomes" id="UP000636800"/>
    </source>
</evidence>
<sequence length="174" mass="19413">MAASANVNAVVNVIASYQQQNHQRLLLDVPRGRAEASRGGCVANGLFRVVQSSKMVGSRATGEMTNNVKIELTKMLLQEGQGHLFAHWAELGVDDDKKRAFDQGSFRRRSKFGDDNFVKLEEEGVKEAKKAAFVLEKVACLDDNDARIALESNDKYKIQSGRSFWRHDKGSMRP</sequence>
<dbReference type="EMBL" id="JADCNL010000002">
    <property type="protein sequence ID" value="KAG0492423.1"/>
    <property type="molecule type" value="Genomic_DNA"/>
</dbReference>
<proteinExistence type="predicted"/>
<gene>
    <name evidence="1" type="ORF">HPP92_005821</name>
</gene>
<accession>A0A835RUM7</accession>
<name>A0A835RUM7_VANPL</name>